<protein>
    <submittedName>
        <fullName evidence="2">Uncharacterized protein</fullName>
    </submittedName>
</protein>
<keyword evidence="1" id="KW-0472">Membrane</keyword>
<dbReference type="RefSeq" id="WP_307595697.1">
    <property type="nucleotide sequence ID" value="NZ_JAUSRV010000011.1"/>
</dbReference>
<proteinExistence type="predicted"/>
<feature type="transmembrane region" description="Helical" evidence="1">
    <location>
        <begin position="6"/>
        <end position="24"/>
    </location>
</feature>
<evidence type="ECO:0000313" key="2">
    <source>
        <dbReference type="EMBL" id="MDP9973273.1"/>
    </source>
</evidence>
<accession>A0AAW8EKB9</accession>
<dbReference type="EMBL" id="JAUSRV010000011">
    <property type="protein sequence ID" value="MDP9973273.1"/>
    <property type="molecule type" value="Genomic_DNA"/>
</dbReference>
<evidence type="ECO:0000313" key="3">
    <source>
        <dbReference type="Proteomes" id="UP001224845"/>
    </source>
</evidence>
<evidence type="ECO:0000256" key="1">
    <source>
        <dbReference type="SAM" id="Phobius"/>
    </source>
</evidence>
<keyword evidence="1" id="KW-0812">Transmembrane</keyword>
<keyword evidence="1" id="KW-1133">Transmembrane helix</keyword>
<feature type="transmembrane region" description="Helical" evidence="1">
    <location>
        <begin position="164"/>
        <end position="187"/>
    </location>
</feature>
<sequence>MSIYKWATSIPVLGMILTITNNYVAGGDFSADDEFAPLTSWIKALWSGVVISVALTVLTLWQQCQMTSLGGCLPKDAFVALPGTIAISVLPNILGFGIGVYALIFALSEKFVKMFHEAAQRANANGEKISVLTLNADMAYPLMVIIIAIAVGLLQQVFKESVWLLVGSWFMVWYSLVKTAGLIGVIFRIGEQALLDKIDAQ</sequence>
<feature type="transmembrane region" description="Helical" evidence="1">
    <location>
        <begin position="138"/>
        <end position="158"/>
    </location>
</feature>
<feature type="transmembrane region" description="Helical" evidence="1">
    <location>
        <begin position="44"/>
        <end position="61"/>
    </location>
</feature>
<reference evidence="2" key="1">
    <citation type="submission" date="2023-07" db="EMBL/GenBank/DDBJ databases">
        <title>Sorghum-associated microbial communities from plants grown in Nebraska, USA.</title>
        <authorList>
            <person name="Schachtman D."/>
        </authorList>
    </citation>
    <scope>NUCLEOTIDE SEQUENCE</scope>
    <source>
        <strain evidence="2">DS3315</strain>
    </source>
</reference>
<dbReference type="Proteomes" id="UP001224845">
    <property type="component" value="Unassembled WGS sequence"/>
</dbReference>
<organism evidence="2 3">
    <name type="scientific">Variovorax paradoxus</name>
    <dbReference type="NCBI Taxonomy" id="34073"/>
    <lineage>
        <taxon>Bacteria</taxon>
        <taxon>Pseudomonadati</taxon>
        <taxon>Pseudomonadota</taxon>
        <taxon>Betaproteobacteria</taxon>
        <taxon>Burkholderiales</taxon>
        <taxon>Comamonadaceae</taxon>
        <taxon>Variovorax</taxon>
    </lineage>
</organism>
<feature type="transmembrane region" description="Helical" evidence="1">
    <location>
        <begin position="81"/>
        <end position="107"/>
    </location>
</feature>
<comment type="caution">
    <text evidence="2">The sequence shown here is derived from an EMBL/GenBank/DDBJ whole genome shotgun (WGS) entry which is preliminary data.</text>
</comment>
<name>A0AAW8EKB9_VARPD</name>
<dbReference type="AlphaFoldDB" id="A0AAW8EKB9"/>
<gene>
    <name evidence="2" type="ORF">J2W39_004520</name>
</gene>